<sequence>MPANPDEQSVIDYHRQNLLGGTGLKNADGSITTFKGAVVGTDDGYTILPTYWHGQVREVPDAVRFAMRSGIKFPRYKTLQEALSAERRLHSVMEADVGAANPKIMKPNP</sequence>
<gene>
    <name evidence="1" type="ORF">UFOVP171_2</name>
</gene>
<accession>A0A6J7WEM2</accession>
<organism evidence="1">
    <name type="scientific">uncultured Caudovirales phage</name>
    <dbReference type="NCBI Taxonomy" id="2100421"/>
    <lineage>
        <taxon>Viruses</taxon>
        <taxon>Duplodnaviria</taxon>
        <taxon>Heunggongvirae</taxon>
        <taxon>Uroviricota</taxon>
        <taxon>Caudoviricetes</taxon>
        <taxon>Peduoviridae</taxon>
        <taxon>Maltschvirus</taxon>
        <taxon>Maltschvirus maltsch</taxon>
    </lineage>
</organism>
<reference evidence="1" key="1">
    <citation type="submission" date="2020-05" db="EMBL/GenBank/DDBJ databases">
        <authorList>
            <person name="Chiriac C."/>
            <person name="Salcher M."/>
            <person name="Ghai R."/>
            <person name="Kavagutti S V."/>
        </authorList>
    </citation>
    <scope>NUCLEOTIDE SEQUENCE</scope>
</reference>
<protein>
    <submittedName>
        <fullName evidence="1">Uncharacterized protein</fullName>
    </submittedName>
</protein>
<name>A0A6J7WEM2_9CAUD</name>
<evidence type="ECO:0000313" key="1">
    <source>
        <dbReference type="EMBL" id="CAB5194457.1"/>
    </source>
</evidence>
<dbReference type="EMBL" id="LR798214">
    <property type="protein sequence ID" value="CAB5194457.1"/>
    <property type="molecule type" value="Genomic_DNA"/>
</dbReference>
<proteinExistence type="predicted"/>